<sequence length="151" mass="16268">MTHSTDSAEQRAIELRRRGWKQRLLGGFIDVVGPLWTCKEEGGGWAYGVLIKPEHLNLALVAHGGMLGTLIDHVLSSVAWEAAGRQRCVTVHLDTHFIAAVHCGEFVEARGQLVRRMGSLMFMQGTVAVDGQTVLTAHAVMKAQVGAAPSG</sequence>
<comment type="caution">
    <text evidence="2">The sequence shown here is derived from an EMBL/GenBank/DDBJ whole genome shotgun (WGS) entry which is preliminary data.</text>
</comment>
<protein>
    <submittedName>
        <fullName evidence="2">PaaI family thioesterase</fullName>
    </submittedName>
</protein>
<dbReference type="SUPFAM" id="SSF54637">
    <property type="entry name" value="Thioesterase/thiol ester dehydrase-isomerase"/>
    <property type="match status" value="1"/>
</dbReference>
<keyword evidence="3" id="KW-1185">Reference proteome</keyword>
<dbReference type="InterPro" id="IPR006683">
    <property type="entry name" value="Thioestr_dom"/>
</dbReference>
<organism evidence="2 3">
    <name type="scientific">Paraburkholderia dipogonis</name>
    <dbReference type="NCBI Taxonomy" id="1211383"/>
    <lineage>
        <taxon>Bacteria</taxon>
        <taxon>Pseudomonadati</taxon>
        <taxon>Pseudomonadota</taxon>
        <taxon>Betaproteobacteria</taxon>
        <taxon>Burkholderiales</taxon>
        <taxon>Burkholderiaceae</taxon>
        <taxon>Paraburkholderia</taxon>
    </lineage>
</organism>
<dbReference type="Proteomes" id="UP001629230">
    <property type="component" value="Unassembled WGS sequence"/>
</dbReference>
<dbReference type="RefSeq" id="WP_408180789.1">
    <property type="nucleotide sequence ID" value="NZ_JAQQEZ010000038.1"/>
</dbReference>
<dbReference type="Pfam" id="PF03061">
    <property type="entry name" value="4HBT"/>
    <property type="match status" value="1"/>
</dbReference>
<evidence type="ECO:0000313" key="3">
    <source>
        <dbReference type="Proteomes" id="UP001629230"/>
    </source>
</evidence>
<accession>A0ABW9B251</accession>
<dbReference type="InterPro" id="IPR029069">
    <property type="entry name" value="HotDog_dom_sf"/>
</dbReference>
<reference evidence="2 3" key="1">
    <citation type="journal article" date="2024" name="Chem. Sci.">
        <title>Discovery of megapolipeptins by genome mining of a Burkholderiales bacteria collection.</title>
        <authorList>
            <person name="Paulo B.S."/>
            <person name="Recchia M.J.J."/>
            <person name="Lee S."/>
            <person name="Fergusson C.H."/>
            <person name="Romanowski S.B."/>
            <person name="Hernandez A."/>
            <person name="Krull N."/>
            <person name="Liu D.Y."/>
            <person name="Cavanagh H."/>
            <person name="Bos A."/>
            <person name="Gray C.A."/>
            <person name="Murphy B.T."/>
            <person name="Linington R.G."/>
            <person name="Eustaquio A.S."/>
        </authorList>
    </citation>
    <scope>NUCLEOTIDE SEQUENCE [LARGE SCALE GENOMIC DNA]</scope>
    <source>
        <strain evidence="2 3">RL17-350-BIC-A</strain>
    </source>
</reference>
<dbReference type="EMBL" id="JAQQEZ010000038">
    <property type="protein sequence ID" value="MFM0006229.1"/>
    <property type="molecule type" value="Genomic_DNA"/>
</dbReference>
<name>A0ABW9B251_9BURK</name>
<dbReference type="CDD" id="cd03443">
    <property type="entry name" value="PaaI_thioesterase"/>
    <property type="match status" value="1"/>
</dbReference>
<gene>
    <name evidence="2" type="ORF">PQR57_35240</name>
</gene>
<evidence type="ECO:0000313" key="2">
    <source>
        <dbReference type="EMBL" id="MFM0006229.1"/>
    </source>
</evidence>
<proteinExistence type="predicted"/>
<evidence type="ECO:0000259" key="1">
    <source>
        <dbReference type="Pfam" id="PF03061"/>
    </source>
</evidence>
<dbReference type="Gene3D" id="3.10.129.10">
    <property type="entry name" value="Hotdog Thioesterase"/>
    <property type="match status" value="1"/>
</dbReference>
<feature type="domain" description="Thioesterase" evidence="1">
    <location>
        <begin position="61"/>
        <end position="132"/>
    </location>
</feature>